<dbReference type="InterPro" id="IPR022926">
    <property type="entry name" value="NH(3)-dep_NAD(+)_synth"/>
</dbReference>
<feature type="binding site" evidence="8">
    <location>
        <position position="136"/>
    </location>
    <ligand>
        <name>Mg(2+)</name>
        <dbReference type="ChEBI" id="CHEBI:18420"/>
    </ligand>
</feature>
<dbReference type="NCBIfam" id="NF010587">
    <property type="entry name" value="PRK13980.1"/>
    <property type="match status" value="1"/>
</dbReference>
<evidence type="ECO:0000256" key="1">
    <source>
        <dbReference type="ARBA" id="ARBA00005859"/>
    </source>
</evidence>
<evidence type="ECO:0000256" key="4">
    <source>
        <dbReference type="ARBA" id="ARBA00022741"/>
    </source>
</evidence>
<dbReference type="InterPro" id="IPR022310">
    <property type="entry name" value="NAD/GMP_synthase"/>
</dbReference>
<evidence type="ECO:0000313" key="13">
    <source>
        <dbReference type="Proteomes" id="UP001210261"/>
    </source>
</evidence>
<evidence type="ECO:0000313" key="12">
    <source>
        <dbReference type="EMBL" id="MDA3969622.1"/>
    </source>
</evidence>
<dbReference type="PANTHER" id="PTHR23090">
    <property type="entry name" value="NH 3 /GLUTAMINE-DEPENDENT NAD + SYNTHETASE"/>
    <property type="match status" value="1"/>
</dbReference>
<evidence type="ECO:0000256" key="7">
    <source>
        <dbReference type="ARBA" id="ARBA00023027"/>
    </source>
</evidence>
<feature type="binding site" evidence="8">
    <location>
        <position position="182"/>
    </location>
    <ligand>
        <name>ATP</name>
        <dbReference type="ChEBI" id="CHEBI:30616"/>
    </ligand>
</feature>
<comment type="caution">
    <text evidence="12">The sequence shown here is derived from an EMBL/GenBank/DDBJ whole genome shotgun (WGS) entry which is preliminary data.</text>
</comment>
<evidence type="ECO:0000256" key="2">
    <source>
        <dbReference type="ARBA" id="ARBA00022598"/>
    </source>
</evidence>
<gene>
    <name evidence="8" type="primary">nadE</name>
    <name evidence="12" type="ORF">PF021_08085</name>
</gene>
<dbReference type="CDD" id="cd00553">
    <property type="entry name" value="NAD_synthase"/>
    <property type="match status" value="1"/>
</dbReference>
<keyword evidence="7 8" id="KW-0520">NAD</keyword>
<protein>
    <recommendedName>
        <fullName evidence="8 10">NH(3)-dependent NAD(+) synthetase</fullName>
        <ecNumber evidence="8 10">6.3.1.5</ecNumber>
    </recommendedName>
</protein>
<organism evidence="12 13">
    <name type="scientific">Helicobacter ibis</name>
    <dbReference type="NCBI Taxonomy" id="2962633"/>
    <lineage>
        <taxon>Bacteria</taxon>
        <taxon>Pseudomonadati</taxon>
        <taxon>Campylobacterota</taxon>
        <taxon>Epsilonproteobacteria</taxon>
        <taxon>Campylobacterales</taxon>
        <taxon>Helicobacteraceae</taxon>
        <taxon>Helicobacter</taxon>
    </lineage>
</organism>
<dbReference type="Gene3D" id="3.40.50.620">
    <property type="entry name" value="HUPs"/>
    <property type="match status" value="1"/>
</dbReference>
<feature type="domain" description="NAD/GMP synthase" evidence="11">
    <location>
        <begin position="7"/>
        <end position="244"/>
    </location>
</feature>
<feature type="binding site" description="in other chain" evidence="8">
    <location>
        <position position="111"/>
    </location>
    <ligand>
        <name>deamido-NAD(+)</name>
        <dbReference type="ChEBI" id="CHEBI:58437"/>
        <note>ligand shared between two neighboring subunits</note>
    </ligand>
</feature>
<evidence type="ECO:0000256" key="3">
    <source>
        <dbReference type="ARBA" id="ARBA00022723"/>
    </source>
</evidence>
<dbReference type="SUPFAM" id="SSF52402">
    <property type="entry name" value="Adenine nucleotide alpha hydrolases-like"/>
    <property type="match status" value="1"/>
</dbReference>
<comment type="similarity">
    <text evidence="1 8 9">Belongs to the NAD synthetase family.</text>
</comment>
<evidence type="ECO:0000256" key="8">
    <source>
        <dbReference type="HAMAP-Rule" id="MF_00193"/>
    </source>
</evidence>
<evidence type="ECO:0000256" key="10">
    <source>
        <dbReference type="RuleBase" id="RU003812"/>
    </source>
</evidence>
<feature type="binding site" evidence="8">
    <location>
        <begin position="29"/>
        <end position="36"/>
    </location>
    <ligand>
        <name>ATP</name>
        <dbReference type="ChEBI" id="CHEBI:30616"/>
    </ligand>
</feature>
<dbReference type="RefSeq" id="WP_271021983.1">
    <property type="nucleotide sequence ID" value="NZ_JAQHXR010000007.1"/>
</dbReference>
<feature type="binding site" evidence="8">
    <location>
        <position position="131"/>
    </location>
    <ligand>
        <name>ATP</name>
        <dbReference type="ChEBI" id="CHEBI:30616"/>
    </ligand>
</feature>
<keyword evidence="3 8" id="KW-0479">Metal-binding</keyword>
<comment type="catalytic activity">
    <reaction evidence="8 10">
        <text>deamido-NAD(+) + NH4(+) + ATP = AMP + diphosphate + NAD(+) + H(+)</text>
        <dbReference type="Rhea" id="RHEA:21188"/>
        <dbReference type="ChEBI" id="CHEBI:15378"/>
        <dbReference type="ChEBI" id="CHEBI:28938"/>
        <dbReference type="ChEBI" id="CHEBI:30616"/>
        <dbReference type="ChEBI" id="CHEBI:33019"/>
        <dbReference type="ChEBI" id="CHEBI:57540"/>
        <dbReference type="ChEBI" id="CHEBI:58437"/>
        <dbReference type="ChEBI" id="CHEBI:456215"/>
        <dbReference type="EC" id="6.3.1.5"/>
    </reaction>
</comment>
<keyword evidence="13" id="KW-1185">Reference proteome</keyword>
<dbReference type="Pfam" id="PF02540">
    <property type="entry name" value="NAD_synthase"/>
    <property type="match status" value="1"/>
</dbReference>
<feature type="binding site" evidence="8">
    <location>
        <position position="160"/>
    </location>
    <ligand>
        <name>ATP</name>
        <dbReference type="ChEBI" id="CHEBI:30616"/>
    </ligand>
</feature>
<dbReference type="EC" id="6.3.1.5" evidence="8 10"/>
<comment type="caution">
    <text evidence="8">Lacks conserved residue(s) required for the propagation of feature annotation.</text>
</comment>
<comment type="subunit">
    <text evidence="8">Homodimer.</text>
</comment>
<keyword evidence="2 8" id="KW-0436">Ligase</keyword>
<dbReference type="Proteomes" id="UP001210261">
    <property type="component" value="Unassembled WGS sequence"/>
</dbReference>
<dbReference type="PANTHER" id="PTHR23090:SF9">
    <property type="entry name" value="GLUTAMINE-DEPENDENT NAD(+) SYNTHETASE"/>
    <property type="match status" value="1"/>
</dbReference>
<dbReference type="NCBIfam" id="TIGR00552">
    <property type="entry name" value="nadE"/>
    <property type="match status" value="1"/>
</dbReference>
<feature type="binding site" evidence="8">
    <location>
        <position position="35"/>
    </location>
    <ligand>
        <name>Mg(2+)</name>
        <dbReference type="ChEBI" id="CHEBI:18420"/>
    </ligand>
</feature>
<keyword evidence="6 8" id="KW-0460">Magnesium</keyword>
<evidence type="ECO:0000256" key="6">
    <source>
        <dbReference type="ARBA" id="ARBA00022842"/>
    </source>
</evidence>
<keyword evidence="5 8" id="KW-0067">ATP-binding</keyword>
<proteinExistence type="inferred from homology"/>
<evidence type="ECO:0000256" key="9">
    <source>
        <dbReference type="RuleBase" id="RU003811"/>
    </source>
</evidence>
<accession>A0ABT4VG01</accession>
<dbReference type="HAMAP" id="MF_00193">
    <property type="entry name" value="NadE_ammonia_dep"/>
    <property type="match status" value="1"/>
</dbReference>
<dbReference type="InterPro" id="IPR014729">
    <property type="entry name" value="Rossmann-like_a/b/a_fold"/>
</dbReference>
<comment type="function">
    <text evidence="8">Catalyzes the ATP-dependent amidation of deamido-NAD to form NAD. Uses ammonia as a nitrogen source.</text>
</comment>
<dbReference type="GO" id="GO:0008795">
    <property type="term" value="F:NAD+ synthase activity"/>
    <property type="evidence" value="ECO:0007669"/>
    <property type="project" value="UniProtKB-EC"/>
</dbReference>
<name>A0ABT4VG01_9HELI</name>
<comment type="pathway">
    <text evidence="8">Cofactor biosynthesis; NAD(+) biosynthesis; NAD(+) from deamido-NAD(+) (ammonia route): step 1/1.</text>
</comment>
<evidence type="ECO:0000259" key="11">
    <source>
        <dbReference type="Pfam" id="PF02540"/>
    </source>
</evidence>
<reference evidence="12 13" key="1">
    <citation type="submission" date="2023-01" db="EMBL/GenBank/DDBJ databases">
        <title>Description of Helicobacter ibis sp. nov. isolated from faecal droppings of black-faced ibis (Theristicus melanopis).</title>
        <authorList>
            <person name="Lopez-Cantillo M."/>
            <person name="Vidal-Veuthey B."/>
            <person name="Mella A."/>
            <person name="De La Haba R."/>
            <person name="Collado L."/>
        </authorList>
    </citation>
    <scope>NUCLEOTIDE SEQUENCE [LARGE SCALE GENOMIC DNA]</scope>
    <source>
        <strain evidence="12 13">A82</strain>
    </source>
</reference>
<dbReference type="InterPro" id="IPR003694">
    <property type="entry name" value="NAD_synthase"/>
</dbReference>
<evidence type="ECO:0000256" key="5">
    <source>
        <dbReference type="ARBA" id="ARBA00022840"/>
    </source>
</evidence>
<dbReference type="EMBL" id="JAQHXR010000007">
    <property type="protein sequence ID" value="MDA3969622.1"/>
    <property type="molecule type" value="Genomic_DNA"/>
</dbReference>
<keyword evidence="4 8" id="KW-0547">Nucleotide-binding</keyword>
<sequence length="250" mass="27954">MDYKQTINNLVEFIKNEVESRGFKRVVVGISGGLDSAVVASLCKLALPNDTHGILMPSKTSSKIHLNDAKLLCDTLDIKSSIYSLELLQESFCKTLNKNITGIEMGNLCARLRMSILYNYAYSNEAIVIGTSNKSEIMLGYGTIYGDLAYAINPIGDIYKTDIFKLAKFLNIPKSIIDKKPSADFYEGQSDEEELGFSYAMIDEILKQLEQGIDIKTLESKTNKEALKFVCARIKSMEFKRQMPTIAKIN</sequence>